<keyword evidence="3" id="KW-0677">Repeat</keyword>
<dbReference type="Gene3D" id="2.10.70.10">
    <property type="entry name" value="Complement Module, domain 1"/>
    <property type="match status" value="1"/>
</dbReference>
<accession>A0A7K7G353</accession>
<dbReference type="FunFam" id="2.10.70.10:FF:000014">
    <property type="entry name" value="Membrane cofactor protein"/>
    <property type="match status" value="1"/>
</dbReference>
<dbReference type="EMBL" id="VZSK01000073">
    <property type="protein sequence ID" value="NWY64023.1"/>
    <property type="molecule type" value="Genomic_DNA"/>
</dbReference>
<evidence type="ECO:0000259" key="6">
    <source>
        <dbReference type="PROSITE" id="PS50923"/>
    </source>
</evidence>
<dbReference type="CDD" id="cd00033">
    <property type="entry name" value="CCP"/>
    <property type="match status" value="1"/>
</dbReference>
<evidence type="ECO:0000256" key="5">
    <source>
        <dbReference type="PROSITE-ProRule" id="PRU00302"/>
    </source>
</evidence>
<evidence type="ECO:0000256" key="4">
    <source>
        <dbReference type="ARBA" id="ARBA00023157"/>
    </source>
</evidence>
<sequence length="70" mass="7836">CPVPQIQNGRVAVPKPPYTYRDSVTFKCRRGFTLRGHPVSQCQGDRSWHPPPPVCEQGKEQLSALLGLHI</sequence>
<dbReference type="InterPro" id="IPR000436">
    <property type="entry name" value="Sushi_SCR_CCP_dom"/>
</dbReference>
<dbReference type="SMART" id="SM00032">
    <property type="entry name" value="CCP"/>
    <property type="match status" value="1"/>
</dbReference>
<evidence type="ECO:0000256" key="3">
    <source>
        <dbReference type="ARBA" id="ARBA00022737"/>
    </source>
</evidence>
<feature type="non-terminal residue" evidence="7">
    <location>
        <position position="70"/>
    </location>
</feature>
<dbReference type="InterPro" id="IPR051277">
    <property type="entry name" value="SEZ6_CSMD_C4BPB_Regulators"/>
</dbReference>
<keyword evidence="8" id="KW-1185">Reference proteome</keyword>
<feature type="domain" description="Sushi" evidence="6">
    <location>
        <begin position="1"/>
        <end position="57"/>
    </location>
</feature>
<dbReference type="PROSITE" id="PS50923">
    <property type="entry name" value="SUSHI"/>
    <property type="match status" value="1"/>
</dbReference>
<keyword evidence="2" id="KW-0732">Signal</keyword>
<dbReference type="Proteomes" id="UP000529965">
    <property type="component" value="Unassembled WGS sequence"/>
</dbReference>
<feature type="non-terminal residue" evidence="7">
    <location>
        <position position="1"/>
    </location>
</feature>
<comment type="caution">
    <text evidence="5">Lacks conserved residue(s) required for the propagation of feature annotation.</text>
</comment>
<evidence type="ECO:0000313" key="8">
    <source>
        <dbReference type="Proteomes" id="UP000529965"/>
    </source>
</evidence>
<protein>
    <submittedName>
        <fullName evidence="7">C4BPA protein</fullName>
    </submittedName>
</protein>
<keyword evidence="1 5" id="KW-0768">Sushi</keyword>
<proteinExistence type="predicted"/>
<evidence type="ECO:0000313" key="7">
    <source>
        <dbReference type="EMBL" id="NWY64023.1"/>
    </source>
</evidence>
<dbReference type="PANTHER" id="PTHR45656:SF4">
    <property type="entry name" value="PROTEIN CBR-CLEC-78"/>
    <property type="match status" value="1"/>
</dbReference>
<keyword evidence="4 5" id="KW-1015">Disulfide bond</keyword>
<dbReference type="InterPro" id="IPR035976">
    <property type="entry name" value="Sushi/SCR/CCP_sf"/>
</dbReference>
<evidence type="ECO:0000256" key="2">
    <source>
        <dbReference type="ARBA" id="ARBA00022729"/>
    </source>
</evidence>
<organism evidence="7 8">
    <name type="scientific">Erithacus rubecula</name>
    <name type="common">European robin</name>
    <dbReference type="NCBI Taxonomy" id="37610"/>
    <lineage>
        <taxon>Eukaryota</taxon>
        <taxon>Metazoa</taxon>
        <taxon>Chordata</taxon>
        <taxon>Craniata</taxon>
        <taxon>Vertebrata</taxon>
        <taxon>Euteleostomi</taxon>
        <taxon>Archelosauria</taxon>
        <taxon>Archosauria</taxon>
        <taxon>Dinosauria</taxon>
        <taxon>Saurischia</taxon>
        <taxon>Theropoda</taxon>
        <taxon>Coelurosauria</taxon>
        <taxon>Aves</taxon>
        <taxon>Neognathae</taxon>
        <taxon>Neoaves</taxon>
        <taxon>Telluraves</taxon>
        <taxon>Australaves</taxon>
        <taxon>Passeriformes</taxon>
        <taxon>Turdidae</taxon>
        <taxon>Erithacus</taxon>
    </lineage>
</organism>
<evidence type="ECO:0000256" key="1">
    <source>
        <dbReference type="ARBA" id="ARBA00022659"/>
    </source>
</evidence>
<reference evidence="7 8" key="1">
    <citation type="submission" date="2019-09" db="EMBL/GenBank/DDBJ databases">
        <title>Bird 10,000 Genomes (B10K) Project - Family phase.</title>
        <authorList>
            <person name="Zhang G."/>
        </authorList>
    </citation>
    <scope>NUCLEOTIDE SEQUENCE [LARGE SCALE GENOMIC DNA]</scope>
    <source>
        <strain evidence="7">OUT-0015</strain>
        <tissue evidence="7">Blood</tissue>
    </source>
</reference>
<dbReference type="Pfam" id="PF00084">
    <property type="entry name" value="Sushi"/>
    <property type="match status" value="1"/>
</dbReference>
<feature type="disulfide bond" evidence="5">
    <location>
        <begin position="28"/>
        <end position="55"/>
    </location>
</feature>
<dbReference type="PANTHER" id="PTHR45656">
    <property type="entry name" value="PROTEIN CBR-CLEC-78"/>
    <property type="match status" value="1"/>
</dbReference>
<dbReference type="AlphaFoldDB" id="A0A7K7G353"/>
<name>A0A7K7G353_ERIRU</name>
<gene>
    <name evidence="7" type="primary">C4bpa</name>
    <name evidence="7" type="ORF">ERIRUB_R15327</name>
</gene>
<comment type="caution">
    <text evidence="7">The sequence shown here is derived from an EMBL/GenBank/DDBJ whole genome shotgun (WGS) entry which is preliminary data.</text>
</comment>
<dbReference type="SUPFAM" id="SSF57535">
    <property type="entry name" value="Complement control module/SCR domain"/>
    <property type="match status" value="1"/>
</dbReference>